<dbReference type="PANTHER" id="PTHR24345:SF91">
    <property type="entry name" value="SERINE_THREONINE-PROTEIN KINASE PLK4"/>
    <property type="match status" value="1"/>
</dbReference>
<evidence type="ECO:0000256" key="3">
    <source>
        <dbReference type="ARBA" id="ARBA00020245"/>
    </source>
</evidence>
<keyword evidence="10" id="KW-0832">Ubl conjugation</keyword>
<keyword evidence="8" id="KW-0418">Kinase</keyword>
<dbReference type="FunFam" id="1.10.510.10:FF:000576">
    <property type="entry name" value="Serine/threonine-protein kinase PLK4"/>
    <property type="match status" value="1"/>
</dbReference>
<dbReference type="EC" id="2.7.11.21" evidence="2"/>
<dbReference type="FunFam" id="3.30.200.20:FF:000042">
    <property type="entry name" value="Aurora kinase A"/>
    <property type="match status" value="1"/>
</dbReference>
<dbReference type="PROSITE" id="PS51985">
    <property type="entry name" value="CPB2"/>
    <property type="match status" value="1"/>
</dbReference>
<dbReference type="AlphaFoldDB" id="A0AAW1U1B2"/>
<dbReference type="PROSITE" id="PS00107">
    <property type="entry name" value="PROTEIN_KINASE_ATP"/>
    <property type="match status" value="1"/>
</dbReference>
<dbReference type="InterPro" id="IPR017441">
    <property type="entry name" value="Protein_kinase_ATP_BS"/>
</dbReference>
<dbReference type="InterPro" id="IPR033698">
    <property type="entry name" value="POLO_box_Plk4_2"/>
</dbReference>
<dbReference type="InterPro" id="IPR000959">
    <property type="entry name" value="POLO_box_dom"/>
</dbReference>
<evidence type="ECO:0000256" key="1">
    <source>
        <dbReference type="ARBA" id="ARBA00004114"/>
    </source>
</evidence>
<gene>
    <name evidence="23" type="ORF">WA026_005500</name>
</gene>
<dbReference type="GO" id="GO:0005814">
    <property type="term" value="C:centriole"/>
    <property type="evidence" value="ECO:0007669"/>
    <property type="project" value="UniProtKB-SubCell"/>
</dbReference>
<evidence type="ECO:0000313" key="23">
    <source>
        <dbReference type="EMBL" id="KAK9874680.1"/>
    </source>
</evidence>
<evidence type="ECO:0000256" key="18">
    <source>
        <dbReference type="SAM" id="MobiDB-lite"/>
    </source>
</evidence>
<dbReference type="GO" id="GO:0005634">
    <property type="term" value="C:nucleus"/>
    <property type="evidence" value="ECO:0007669"/>
    <property type="project" value="TreeGrafter"/>
</dbReference>
<dbReference type="InterPro" id="IPR033696">
    <property type="entry name" value="POLO_box_Plk4_C"/>
</dbReference>
<evidence type="ECO:0000256" key="10">
    <source>
        <dbReference type="ARBA" id="ARBA00022843"/>
    </source>
</evidence>
<dbReference type="InterPro" id="IPR047108">
    <property type="entry name" value="Plk4-like_POLO_box_2_sf"/>
</dbReference>
<evidence type="ECO:0000256" key="11">
    <source>
        <dbReference type="ARBA" id="ARBA00023212"/>
    </source>
</evidence>
<name>A0AAW1U1B2_9CUCU</name>
<organism evidence="23 24">
    <name type="scientific">Henosepilachna vigintioctopunctata</name>
    <dbReference type="NCBI Taxonomy" id="420089"/>
    <lineage>
        <taxon>Eukaryota</taxon>
        <taxon>Metazoa</taxon>
        <taxon>Ecdysozoa</taxon>
        <taxon>Arthropoda</taxon>
        <taxon>Hexapoda</taxon>
        <taxon>Insecta</taxon>
        <taxon>Pterygota</taxon>
        <taxon>Neoptera</taxon>
        <taxon>Endopterygota</taxon>
        <taxon>Coleoptera</taxon>
        <taxon>Polyphaga</taxon>
        <taxon>Cucujiformia</taxon>
        <taxon>Coccinelloidea</taxon>
        <taxon>Coccinellidae</taxon>
        <taxon>Epilachninae</taxon>
        <taxon>Epilachnini</taxon>
        <taxon>Henosepilachna</taxon>
    </lineage>
</organism>
<dbReference type="PANTHER" id="PTHR24345">
    <property type="entry name" value="SERINE/THREONINE-PROTEIN KINASE PLK"/>
    <property type="match status" value="1"/>
</dbReference>
<feature type="binding site" evidence="17">
    <location>
        <position position="43"/>
    </location>
    <ligand>
        <name>ATP</name>
        <dbReference type="ChEBI" id="CHEBI:30616"/>
    </ligand>
</feature>
<dbReference type="InterPro" id="IPR046437">
    <property type="entry name" value="Ser_Thr-PK_POLO_box_1_sf"/>
</dbReference>
<keyword evidence="24" id="KW-1185">Reference proteome</keyword>
<dbReference type="Gene3D" id="3.30.1120.120">
    <property type="match status" value="1"/>
</dbReference>
<dbReference type="PROSITE" id="PS51984">
    <property type="entry name" value="CPB1"/>
    <property type="match status" value="1"/>
</dbReference>
<sequence>MNNLNSFSERIEDYEVHNLLGKGGFASVYQARCRKTHMDVAIKMIDKKLMQAAGMVNRVRQEVAIHSRLKHPSILELYTFFEDANYVYLVLELCHNGELQYYIKKRVMSESEASNIMKQVVEGIKYLHSHNILHRDISLSNLLLTKDMQVKIADFGLATQLSRPDEKHLTMCGTPNFISPEVASRGSHGLEADVWGLGCLLYTLLVGKPPFDTQGVKSTLTRVVMANYEMPCHLSPEAKDLVHCLLQKNPKDRIKLEQILEHPFIRRGHIISSNITHDSGIHTMSSRRDSAFSDSILPHGYGQHQQRRSNSDYTPPVQHPARRLTHSMDHVTNGIQNFEISSHQGADRGSFHSNCHSQHCCDRQSRCSHHEPVHRSGHAPCSGLVNDYQPADPGGVMVLSGLASNRCSPLNSHCAEQCVVPRSCGSNSCTEPCNPRLISPQDGPSSAYQTTAKSDVRDLQRPQRPQPLCSMRLQPTRHQTKNAILSILEDGEVCVEFIKKRGPLKRETVCEILRISPDGMRIVIYEPEDGKGASPGASPAPLPKHGVDYIYSLENLPEKHWKKYVYVYKFVDLVKAKTPKVTYYSDKAKCLLMENLTDFEAHFHEGGKVIQSSAEGIVMTGASGEEFKFQRPEDCLNLSGTLEYMWSHTLKTKKHCILLEDTLSRLPGSNFPIIVGRRPSSSLSSRGKENSPVMAPSFAISINTTNATNETTSTLASNKLKEKHVTVPGVGTAVQLPNGEVKVRYLDGSQISVDGKNQIRYQNIDGQISRFSENDKIPPSIMEKLQYMPKVLKHLMATDVSRKTHTFR</sequence>
<evidence type="ECO:0000256" key="15">
    <source>
        <dbReference type="ARBA" id="ARBA00047802"/>
    </source>
</evidence>
<keyword evidence="7 17" id="KW-0547">Nucleotide-binding</keyword>
<evidence type="ECO:0000256" key="5">
    <source>
        <dbReference type="ARBA" id="ARBA00022527"/>
    </source>
</evidence>
<dbReference type="Gene3D" id="2.40.50.930">
    <property type="match status" value="1"/>
</dbReference>
<protein>
    <recommendedName>
        <fullName evidence="3">Serine/threonine-protein kinase PLK4</fullName>
        <ecNumber evidence="2">2.7.11.21</ecNumber>
    </recommendedName>
    <alternativeName>
        <fullName evidence="12">Polo-like kinase 4</fullName>
    </alternativeName>
    <alternativeName>
        <fullName evidence="13 14">Serine/threonine-protein kinase SAK</fullName>
    </alternativeName>
</protein>
<evidence type="ECO:0000256" key="12">
    <source>
        <dbReference type="ARBA" id="ARBA00030332"/>
    </source>
</evidence>
<dbReference type="SUPFAM" id="SSF56112">
    <property type="entry name" value="Protein kinase-like (PK-like)"/>
    <property type="match status" value="1"/>
</dbReference>
<dbReference type="InterPro" id="IPR011009">
    <property type="entry name" value="Kinase-like_dom_sf"/>
</dbReference>
<dbReference type="GO" id="GO:0004674">
    <property type="term" value="F:protein serine/threonine kinase activity"/>
    <property type="evidence" value="ECO:0007669"/>
    <property type="project" value="UniProtKB-KW"/>
</dbReference>
<dbReference type="InterPro" id="IPR033699">
    <property type="entry name" value="POLO_box_Plk4_1"/>
</dbReference>
<comment type="caution">
    <text evidence="23">The sequence shown here is derived from an EMBL/GenBank/DDBJ whole genome shotgun (WGS) entry which is preliminary data.</text>
</comment>
<keyword evidence="6" id="KW-0808">Transferase</keyword>
<dbReference type="InterPro" id="IPR000719">
    <property type="entry name" value="Prot_kinase_dom"/>
</dbReference>
<evidence type="ECO:0000259" key="21">
    <source>
        <dbReference type="PROSITE" id="PS51984"/>
    </source>
</evidence>
<comment type="catalytic activity">
    <reaction evidence="15">
        <text>L-threonyl-[protein] + ATP = O-phospho-L-threonyl-[protein] + ADP + H(+)</text>
        <dbReference type="Rhea" id="RHEA:46608"/>
        <dbReference type="Rhea" id="RHEA-COMP:11060"/>
        <dbReference type="Rhea" id="RHEA-COMP:11605"/>
        <dbReference type="ChEBI" id="CHEBI:15378"/>
        <dbReference type="ChEBI" id="CHEBI:30013"/>
        <dbReference type="ChEBI" id="CHEBI:30616"/>
        <dbReference type="ChEBI" id="CHEBI:61977"/>
        <dbReference type="ChEBI" id="CHEBI:456216"/>
        <dbReference type="EC" id="2.7.11.21"/>
    </reaction>
</comment>
<dbReference type="CDD" id="cd13114">
    <property type="entry name" value="POLO_box_Plk4_1"/>
    <property type="match status" value="1"/>
</dbReference>
<evidence type="ECO:0000256" key="16">
    <source>
        <dbReference type="ARBA" id="ARBA00048347"/>
    </source>
</evidence>
<accession>A0AAW1U1B2</accession>
<evidence type="ECO:0000256" key="6">
    <source>
        <dbReference type="ARBA" id="ARBA00022679"/>
    </source>
</evidence>
<keyword evidence="9 17" id="KW-0067">ATP-binding</keyword>
<dbReference type="Gene3D" id="3.30.1120.130">
    <property type="match status" value="1"/>
</dbReference>
<evidence type="ECO:0000256" key="7">
    <source>
        <dbReference type="ARBA" id="ARBA00022741"/>
    </source>
</evidence>
<dbReference type="PROSITE" id="PS50011">
    <property type="entry name" value="PROTEIN_KINASE_DOM"/>
    <property type="match status" value="1"/>
</dbReference>
<keyword evidence="4" id="KW-0963">Cytoplasm</keyword>
<evidence type="ECO:0000256" key="13">
    <source>
        <dbReference type="ARBA" id="ARBA00030429"/>
    </source>
</evidence>
<evidence type="ECO:0000313" key="24">
    <source>
        <dbReference type="Proteomes" id="UP001431783"/>
    </source>
</evidence>
<keyword evidence="11" id="KW-0206">Cytoskeleton</keyword>
<evidence type="ECO:0000256" key="8">
    <source>
        <dbReference type="ARBA" id="ARBA00022777"/>
    </source>
</evidence>
<dbReference type="Gene3D" id="1.10.510.10">
    <property type="entry name" value="Transferase(Phosphotransferase) domain 1"/>
    <property type="match status" value="1"/>
</dbReference>
<dbReference type="SUPFAM" id="SSF82615">
    <property type="entry name" value="Polo-box domain"/>
    <property type="match status" value="1"/>
</dbReference>
<dbReference type="PROSITE" id="PS00109">
    <property type="entry name" value="PROTEIN_KINASE_TYR"/>
    <property type="match status" value="1"/>
</dbReference>
<evidence type="ECO:0000259" key="22">
    <source>
        <dbReference type="PROSITE" id="PS51985"/>
    </source>
</evidence>
<evidence type="ECO:0000256" key="9">
    <source>
        <dbReference type="ARBA" id="ARBA00022840"/>
    </source>
</evidence>
<evidence type="ECO:0000259" key="20">
    <source>
        <dbReference type="PROSITE" id="PS50078"/>
    </source>
</evidence>
<dbReference type="Proteomes" id="UP001431783">
    <property type="component" value="Unassembled WGS sequence"/>
</dbReference>
<comment type="catalytic activity">
    <reaction evidence="16">
        <text>L-seryl-[protein] + ATP = O-phospho-L-seryl-[protein] + ADP + H(+)</text>
        <dbReference type="Rhea" id="RHEA:17989"/>
        <dbReference type="Rhea" id="RHEA-COMP:9863"/>
        <dbReference type="Rhea" id="RHEA-COMP:11604"/>
        <dbReference type="ChEBI" id="CHEBI:15378"/>
        <dbReference type="ChEBI" id="CHEBI:29999"/>
        <dbReference type="ChEBI" id="CHEBI:30616"/>
        <dbReference type="ChEBI" id="CHEBI:83421"/>
        <dbReference type="ChEBI" id="CHEBI:456216"/>
        <dbReference type="EC" id="2.7.11.21"/>
    </reaction>
</comment>
<evidence type="ECO:0000256" key="17">
    <source>
        <dbReference type="PROSITE-ProRule" id="PRU10141"/>
    </source>
</evidence>
<dbReference type="CDD" id="cd13116">
    <property type="entry name" value="POLO_box_Plk4_3"/>
    <property type="match status" value="1"/>
</dbReference>
<dbReference type="Pfam" id="PF18409">
    <property type="entry name" value="Plk4_PB2"/>
    <property type="match status" value="1"/>
</dbReference>
<feature type="compositionally biased region" description="Polar residues" evidence="18">
    <location>
        <begin position="442"/>
        <end position="453"/>
    </location>
</feature>
<evidence type="ECO:0000256" key="14">
    <source>
        <dbReference type="ARBA" id="ARBA00030924"/>
    </source>
</evidence>
<keyword evidence="5" id="KW-0723">Serine/threonine-protein kinase</keyword>
<evidence type="ECO:0000259" key="19">
    <source>
        <dbReference type="PROSITE" id="PS50011"/>
    </source>
</evidence>
<comment type="subcellular location">
    <subcellularLocation>
        <location evidence="1">Cytoplasm</location>
        <location evidence="1">Cytoskeleton</location>
        <location evidence="1">Microtubule organizing center</location>
        <location evidence="1">Centrosome</location>
        <location evidence="1">Centriole</location>
    </subcellularLocation>
</comment>
<dbReference type="EMBL" id="JARQZJ010000032">
    <property type="protein sequence ID" value="KAK9874680.1"/>
    <property type="molecule type" value="Genomic_DNA"/>
</dbReference>
<feature type="domain" description="Cryptic POLO box 1 (CPB1)" evidence="21">
    <location>
        <begin position="460"/>
        <end position="577"/>
    </location>
</feature>
<evidence type="ECO:0000256" key="2">
    <source>
        <dbReference type="ARBA" id="ARBA00012424"/>
    </source>
</evidence>
<dbReference type="GO" id="GO:0005524">
    <property type="term" value="F:ATP binding"/>
    <property type="evidence" value="ECO:0007669"/>
    <property type="project" value="UniProtKB-UniRule"/>
</dbReference>
<proteinExistence type="predicted"/>
<dbReference type="Pfam" id="PF00069">
    <property type="entry name" value="Pkinase"/>
    <property type="match status" value="1"/>
</dbReference>
<reference evidence="23 24" key="1">
    <citation type="submission" date="2023-03" db="EMBL/GenBank/DDBJ databases">
        <title>Genome insight into feeding habits of ladybird beetles.</title>
        <authorList>
            <person name="Li H.-S."/>
            <person name="Huang Y.-H."/>
            <person name="Pang H."/>
        </authorList>
    </citation>
    <scope>NUCLEOTIDE SEQUENCE [LARGE SCALE GENOMIC DNA]</scope>
    <source>
        <strain evidence="23">SYSU_2023b</strain>
        <tissue evidence="23">Whole body</tissue>
    </source>
</reference>
<evidence type="ECO:0000256" key="4">
    <source>
        <dbReference type="ARBA" id="ARBA00022490"/>
    </source>
</evidence>
<feature type="domain" description="Protein kinase" evidence="19">
    <location>
        <begin position="14"/>
        <end position="265"/>
    </location>
</feature>
<feature type="domain" description="Cryptic POLO box 2 (CPB2)" evidence="22">
    <location>
        <begin position="578"/>
        <end position="685"/>
    </location>
</feature>
<feature type="domain" description="POLO box" evidence="20">
    <location>
        <begin position="719"/>
        <end position="797"/>
    </location>
</feature>
<dbReference type="Pfam" id="PF18190">
    <property type="entry name" value="Plk4_PB1"/>
    <property type="match status" value="1"/>
</dbReference>
<dbReference type="PROSITE" id="PS50078">
    <property type="entry name" value="POLO_BOX"/>
    <property type="match status" value="1"/>
</dbReference>
<feature type="region of interest" description="Disordered" evidence="18">
    <location>
        <begin position="440"/>
        <end position="467"/>
    </location>
</feature>
<dbReference type="InterPro" id="IPR008266">
    <property type="entry name" value="Tyr_kinase_AS"/>
</dbReference>